<dbReference type="Gene3D" id="3.30.1310.20">
    <property type="entry name" value="PRTase-like"/>
    <property type="match status" value="1"/>
</dbReference>
<feature type="domain" description="Phosphoribosyltransferase" evidence="1">
    <location>
        <begin position="27"/>
        <end position="178"/>
    </location>
</feature>
<dbReference type="Proteomes" id="UP000189628">
    <property type="component" value="Chromosome"/>
</dbReference>
<sequence>MSANFRDRTDAGRQLAAELATLDLPPPRIVLALPRGGVPVGHAIAQALDAALDIVLVRKIGAPGQPELALGAIADCGAGVPPYIEWNTTLLHLAGPLQAYLDRTVADERDELERRRIRYGATQPPQAGSLADATVIVTDDGVATGATMRAALAAVRRAHPARLVLAVPVAPDDAWLTLRGLADESICLLTPPADLFRAVGLYYRDFEQTGDAEVIALLADRRAP</sequence>
<dbReference type="InterPro" id="IPR000836">
    <property type="entry name" value="PRTase_dom"/>
</dbReference>
<evidence type="ECO:0000313" key="2">
    <source>
        <dbReference type="EMBL" id="AQW31026.1"/>
    </source>
</evidence>
<proteinExistence type="predicted"/>
<dbReference type="Gene3D" id="3.40.50.2020">
    <property type="match status" value="1"/>
</dbReference>
<dbReference type="AlphaFoldDB" id="A0A1U9VKC4"/>
<accession>A0A1U9VKC4</accession>
<evidence type="ECO:0000313" key="3">
    <source>
        <dbReference type="Proteomes" id="UP000189628"/>
    </source>
</evidence>
<protein>
    <submittedName>
        <fullName evidence="2">Phosphoribosyltransferase</fullName>
    </submittedName>
</protein>
<name>A0A1U9VKC4_9RALS</name>
<keyword evidence="2" id="KW-0808">Transferase</keyword>
<dbReference type="Pfam" id="PF00156">
    <property type="entry name" value="Pribosyltran"/>
    <property type="match status" value="1"/>
</dbReference>
<dbReference type="SUPFAM" id="SSF53271">
    <property type="entry name" value="PRTase-like"/>
    <property type="match status" value="1"/>
</dbReference>
<dbReference type="GO" id="GO:0016757">
    <property type="term" value="F:glycosyltransferase activity"/>
    <property type="evidence" value="ECO:0007669"/>
    <property type="project" value="UniProtKB-KW"/>
</dbReference>
<organism evidence="2 3">
    <name type="scientific">blood disease bacterium A2-HR MARDI</name>
    <dbReference type="NCBI Taxonomy" id="1944648"/>
    <lineage>
        <taxon>Bacteria</taxon>
        <taxon>Pseudomonadati</taxon>
        <taxon>Pseudomonadota</taxon>
        <taxon>Betaproteobacteria</taxon>
        <taxon>Burkholderiales</taxon>
        <taxon>Burkholderiaceae</taxon>
        <taxon>Ralstonia</taxon>
        <taxon>Ralstonia solanacearum species complex</taxon>
    </lineage>
</organism>
<dbReference type="CDD" id="cd06223">
    <property type="entry name" value="PRTases_typeI"/>
    <property type="match status" value="1"/>
</dbReference>
<dbReference type="EMBL" id="CP019911">
    <property type="protein sequence ID" value="AQW31026.1"/>
    <property type="molecule type" value="Genomic_DNA"/>
</dbReference>
<evidence type="ECO:0000259" key="1">
    <source>
        <dbReference type="Pfam" id="PF00156"/>
    </source>
</evidence>
<reference evidence="2 3" key="1">
    <citation type="submission" date="2017-02" db="EMBL/GenBank/DDBJ databases">
        <title>Blood Disease Bacterium A2-HR MARDI.</title>
        <authorList>
            <person name="Badrun R."/>
            <person name="Abu Bakar N."/>
            <person name="Laboh R."/>
        </authorList>
    </citation>
    <scope>NUCLEOTIDE SEQUENCE [LARGE SCALE GENOMIC DNA]</scope>
    <source>
        <strain evidence="2 3">A2-HR MARDI</strain>
    </source>
</reference>
<dbReference type="RefSeq" id="WP_013209473.1">
    <property type="nucleotide sequence ID" value="NZ_CP019911.1"/>
</dbReference>
<keyword evidence="2" id="KW-0328">Glycosyltransferase</keyword>
<dbReference type="InterPro" id="IPR029057">
    <property type="entry name" value="PRTase-like"/>
</dbReference>
<gene>
    <name evidence="2" type="ORF">B0B51_14420</name>
</gene>